<feature type="domain" description="ACT" evidence="11">
    <location>
        <begin position="309"/>
        <end position="378"/>
    </location>
</feature>
<dbReference type="InterPro" id="IPR036291">
    <property type="entry name" value="NAD(P)-bd_dom_sf"/>
</dbReference>
<dbReference type="Gene3D" id="3.40.50.720">
    <property type="entry name" value="NAD(P)-binding Rossmann-like Domain"/>
    <property type="match status" value="1"/>
</dbReference>
<dbReference type="CDD" id="cd04909">
    <property type="entry name" value="ACT_PDH-BS"/>
    <property type="match status" value="1"/>
</dbReference>
<evidence type="ECO:0000256" key="4">
    <source>
        <dbReference type="ARBA" id="ARBA00016891"/>
    </source>
</evidence>
<evidence type="ECO:0000313" key="13">
    <source>
        <dbReference type="Proteomes" id="UP000617402"/>
    </source>
</evidence>
<evidence type="ECO:0000256" key="7">
    <source>
        <dbReference type="ARBA" id="ARBA00023027"/>
    </source>
</evidence>
<dbReference type="Pfam" id="PF02153">
    <property type="entry name" value="PDH_N"/>
    <property type="match status" value="1"/>
</dbReference>
<dbReference type="InterPro" id="IPR008927">
    <property type="entry name" value="6-PGluconate_DH-like_C_sf"/>
</dbReference>
<dbReference type="SUPFAM" id="SSF55021">
    <property type="entry name" value="ACT-like"/>
    <property type="match status" value="1"/>
</dbReference>
<reference evidence="12 13" key="1">
    <citation type="submission" date="2020-07" db="EMBL/GenBank/DDBJ databases">
        <title>Draft whole-genome sequence of Heliobacterium chlorum DSM 3682, type strain.</title>
        <authorList>
            <person name="Kyndt J.A."/>
            <person name="Meyer T.E."/>
            <person name="Imhoff J.F."/>
        </authorList>
    </citation>
    <scope>NUCLEOTIDE SEQUENCE [LARGE SCALE GENOMIC DNA]</scope>
    <source>
        <strain evidence="12 13">DSM 3682</strain>
    </source>
</reference>
<evidence type="ECO:0000313" key="12">
    <source>
        <dbReference type="EMBL" id="MBC9783129.1"/>
    </source>
</evidence>
<name>A0ABR7SZS7_HELCL</name>
<comment type="caution">
    <text evidence="12">The sequence shown here is derived from an EMBL/GenBank/DDBJ whole genome shotgun (WGS) entry which is preliminary data.</text>
</comment>
<evidence type="ECO:0000259" key="10">
    <source>
        <dbReference type="PROSITE" id="PS51176"/>
    </source>
</evidence>
<dbReference type="Gene3D" id="3.30.70.260">
    <property type="match status" value="1"/>
</dbReference>
<dbReference type="SUPFAM" id="SSF51735">
    <property type="entry name" value="NAD(P)-binding Rossmann-fold domains"/>
    <property type="match status" value="1"/>
</dbReference>
<sequence length="378" mass="40357">MQLFALSPIKRVAIIGLGLIGGSLGMALTQGRIVEEVIGFDQEEEALSLALSTQTVHRVERNMAEAVQNADLVIMATPVCTYPSIVTTIKNSLRPGTIVTDVGSTKAWVMDQMKRLLPEGIAFVGGHPMAGSEKKGIRGADRYLLENAVYVLTPDRDTVPEAIDAVEAIMCAVGARVLKLSPSEHDQMVAVVSHLPHMVAVALVETLSEVAKSFPQASMLAAGGFRDTTRVAAGDPRMWVDIAKTNREPLLHTIGLFRQALDRLESEIGGCSSDGTDQIAALQSTLSHARDVRLAIPGKAKGVLPGIHEVVVTVPDKPGVIGNMARILGEAGINIADIEILRVRERDGGTIRIGFYEAEEADRAVEVLAASAVIVKRL</sequence>
<dbReference type="Gene3D" id="1.10.3660.10">
    <property type="entry name" value="6-phosphogluconate dehydrogenase C-terminal like domain"/>
    <property type="match status" value="1"/>
</dbReference>
<keyword evidence="6" id="KW-0560">Oxidoreductase</keyword>
<dbReference type="InterPro" id="IPR045865">
    <property type="entry name" value="ACT-like_dom_sf"/>
</dbReference>
<comment type="pathway">
    <text evidence="1">Amino-acid biosynthesis; L-tyrosine biosynthesis; (4-hydroxyphenyl)pyruvate from prephenate (NAD(+) route): step 1/1.</text>
</comment>
<comment type="similarity">
    <text evidence="2">Belongs to the prephenate/arogenate dehydrogenase family.</text>
</comment>
<keyword evidence="5" id="KW-0827">Tyrosine biosynthesis</keyword>
<proteinExistence type="inferred from homology"/>
<dbReference type="InterPro" id="IPR050812">
    <property type="entry name" value="Preph/Arog_dehydrog"/>
</dbReference>
<dbReference type="Proteomes" id="UP000617402">
    <property type="component" value="Unassembled WGS sequence"/>
</dbReference>
<protein>
    <recommendedName>
        <fullName evidence="4">Prephenate dehydrogenase</fullName>
        <ecNumber evidence="3">1.3.1.12</ecNumber>
    </recommendedName>
</protein>
<dbReference type="PANTHER" id="PTHR21363">
    <property type="entry name" value="PREPHENATE DEHYDROGENASE"/>
    <property type="match status" value="1"/>
</dbReference>
<keyword evidence="8" id="KW-0028">Amino-acid biosynthesis</keyword>
<evidence type="ECO:0000256" key="1">
    <source>
        <dbReference type="ARBA" id="ARBA00005067"/>
    </source>
</evidence>
<dbReference type="InterPro" id="IPR046826">
    <property type="entry name" value="PDH_N"/>
</dbReference>
<dbReference type="SUPFAM" id="SSF48179">
    <property type="entry name" value="6-phosphogluconate dehydrogenase C-terminal domain-like"/>
    <property type="match status" value="1"/>
</dbReference>
<dbReference type="EC" id="1.3.1.12" evidence="3"/>
<keyword evidence="7" id="KW-0520">NAD</keyword>
<gene>
    <name evidence="12" type="ORF">H1S01_01235</name>
</gene>
<evidence type="ECO:0000256" key="9">
    <source>
        <dbReference type="ARBA" id="ARBA00049260"/>
    </source>
</evidence>
<organism evidence="12 13">
    <name type="scientific">Heliobacterium chlorum</name>
    <dbReference type="NCBI Taxonomy" id="2698"/>
    <lineage>
        <taxon>Bacteria</taxon>
        <taxon>Bacillati</taxon>
        <taxon>Bacillota</taxon>
        <taxon>Clostridia</taxon>
        <taxon>Eubacteriales</taxon>
        <taxon>Heliobacteriaceae</taxon>
        <taxon>Heliobacterium</taxon>
    </lineage>
</organism>
<comment type="catalytic activity">
    <reaction evidence="9">
        <text>prephenate + NAD(+) = 3-(4-hydroxyphenyl)pyruvate + CO2 + NADH</text>
        <dbReference type="Rhea" id="RHEA:13869"/>
        <dbReference type="ChEBI" id="CHEBI:16526"/>
        <dbReference type="ChEBI" id="CHEBI:29934"/>
        <dbReference type="ChEBI" id="CHEBI:36242"/>
        <dbReference type="ChEBI" id="CHEBI:57540"/>
        <dbReference type="ChEBI" id="CHEBI:57945"/>
        <dbReference type="EC" id="1.3.1.12"/>
    </reaction>
</comment>
<evidence type="ECO:0000259" key="11">
    <source>
        <dbReference type="PROSITE" id="PS51671"/>
    </source>
</evidence>
<dbReference type="PROSITE" id="PS51671">
    <property type="entry name" value="ACT"/>
    <property type="match status" value="1"/>
</dbReference>
<dbReference type="Pfam" id="PF01842">
    <property type="entry name" value="ACT"/>
    <property type="match status" value="1"/>
</dbReference>
<accession>A0ABR7SZS7</accession>
<evidence type="ECO:0000256" key="6">
    <source>
        <dbReference type="ARBA" id="ARBA00023002"/>
    </source>
</evidence>
<dbReference type="InterPro" id="IPR003099">
    <property type="entry name" value="Prephen_DH"/>
</dbReference>
<evidence type="ECO:0000256" key="3">
    <source>
        <dbReference type="ARBA" id="ARBA00012068"/>
    </source>
</evidence>
<evidence type="ECO:0000256" key="8">
    <source>
        <dbReference type="ARBA" id="ARBA00023141"/>
    </source>
</evidence>
<dbReference type="Pfam" id="PF20463">
    <property type="entry name" value="PDH_C"/>
    <property type="match status" value="1"/>
</dbReference>
<evidence type="ECO:0000256" key="5">
    <source>
        <dbReference type="ARBA" id="ARBA00022498"/>
    </source>
</evidence>
<dbReference type="InterPro" id="IPR002912">
    <property type="entry name" value="ACT_dom"/>
</dbReference>
<keyword evidence="8" id="KW-0057">Aromatic amino acid biosynthesis</keyword>
<keyword evidence="13" id="KW-1185">Reference proteome</keyword>
<feature type="domain" description="Prephenate/arogenate dehydrogenase" evidence="10">
    <location>
        <begin position="10"/>
        <end position="298"/>
    </location>
</feature>
<dbReference type="InterPro" id="IPR046825">
    <property type="entry name" value="PDH_C"/>
</dbReference>
<dbReference type="PANTHER" id="PTHR21363:SF0">
    <property type="entry name" value="PREPHENATE DEHYDROGENASE [NADP(+)]"/>
    <property type="match status" value="1"/>
</dbReference>
<dbReference type="EMBL" id="JACVHF010000001">
    <property type="protein sequence ID" value="MBC9783129.1"/>
    <property type="molecule type" value="Genomic_DNA"/>
</dbReference>
<dbReference type="PROSITE" id="PS51176">
    <property type="entry name" value="PDH_ADH"/>
    <property type="match status" value="1"/>
</dbReference>
<evidence type="ECO:0000256" key="2">
    <source>
        <dbReference type="ARBA" id="ARBA00007964"/>
    </source>
</evidence>